<evidence type="ECO:0000259" key="6">
    <source>
        <dbReference type="PROSITE" id="PS51686"/>
    </source>
</evidence>
<dbReference type="RefSeq" id="WP_072715589.1">
    <property type="nucleotide sequence ID" value="NZ_FRAU01000005.1"/>
</dbReference>
<feature type="domain" description="SAM-dependent MTase RsmB/NOP-type" evidence="6">
    <location>
        <begin position="154"/>
        <end position="433"/>
    </location>
</feature>
<proteinExistence type="inferred from homology"/>
<keyword evidence="8" id="KW-1185">Reference proteome</keyword>
<feature type="binding site" evidence="5">
    <location>
        <position position="315"/>
    </location>
    <ligand>
        <name>S-adenosyl-L-methionine</name>
        <dbReference type="ChEBI" id="CHEBI:59789"/>
    </ligand>
</feature>
<evidence type="ECO:0000313" key="8">
    <source>
        <dbReference type="Proteomes" id="UP000185812"/>
    </source>
</evidence>
<dbReference type="GO" id="GO:0008173">
    <property type="term" value="F:RNA methyltransferase activity"/>
    <property type="evidence" value="ECO:0007669"/>
    <property type="project" value="InterPro"/>
</dbReference>
<dbReference type="PROSITE" id="PS51686">
    <property type="entry name" value="SAM_MT_RSMB_NOP"/>
    <property type="match status" value="1"/>
</dbReference>
<dbReference type="PANTHER" id="PTHR22807">
    <property type="entry name" value="NOP2 YEAST -RELATED NOL1/NOP2/FMU SUN DOMAIN-CONTAINING"/>
    <property type="match status" value="1"/>
</dbReference>
<dbReference type="Pfam" id="PF22458">
    <property type="entry name" value="RsmF-B_ferredox"/>
    <property type="match status" value="1"/>
</dbReference>
<dbReference type="OrthoDB" id="9810297at2"/>
<dbReference type="InterPro" id="IPR054728">
    <property type="entry name" value="RsmB-like_ferredoxin"/>
</dbReference>
<protein>
    <submittedName>
        <fullName evidence="7">16S rRNA (Cytosine967-C5)-methyltransferase</fullName>
    </submittedName>
</protein>
<evidence type="ECO:0000256" key="3">
    <source>
        <dbReference type="ARBA" id="ARBA00022691"/>
    </source>
</evidence>
<dbReference type="InterPro" id="IPR029063">
    <property type="entry name" value="SAM-dependent_MTases_sf"/>
</dbReference>
<dbReference type="InterPro" id="IPR049560">
    <property type="entry name" value="MeTrfase_RsmB-F_NOP2_cat"/>
</dbReference>
<evidence type="ECO:0000256" key="5">
    <source>
        <dbReference type="PROSITE-ProRule" id="PRU01023"/>
    </source>
</evidence>
<evidence type="ECO:0000313" key="7">
    <source>
        <dbReference type="EMBL" id="SHK69900.1"/>
    </source>
</evidence>
<dbReference type="Pfam" id="PF01189">
    <property type="entry name" value="Methyltr_RsmB-F"/>
    <property type="match status" value="1"/>
</dbReference>
<accession>A0A1M6UL93</accession>
<dbReference type="STRING" id="633813.SAMN04488087_1757"/>
<keyword evidence="1 5" id="KW-0489">Methyltransferase</keyword>
<reference evidence="8" key="1">
    <citation type="submission" date="2016-11" db="EMBL/GenBank/DDBJ databases">
        <authorList>
            <person name="Varghese N."/>
            <person name="Submissions S."/>
        </authorList>
    </citation>
    <scope>NUCLEOTIDE SEQUENCE [LARGE SCALE GENOMIC DNA]</scope>
    <source>
        <strain evidence="8">DSM 22212</strain>
    </source>
</reference>
<dbReference type="Proteomes" id="UP000185812">
    <property type="component" value="Unassembled WGS sequence"/>
</dbReference>
<keyword evidence="3 5" id="KW-0949">S-adenosyl-L-methionine</keyword>
<evidence type="ECO:0000256" key="2">
    <source>
        <dbReference type="ARBA" id="ARBA00022679"/>
    </source>
</evidence>
<keyword evidence="2 5" id="KW-0808">Transferase</keyword>
<dbReference type="Gene3D" id="3.40.50.150">
    <property type="entry name" value="Vaccinia Virus protein VP39"/>
    <property type="match status" value="1"/>
</dbReference>
<dbReference type="EMBL" id="FRAU01000005">
    <property type="protein sequence ID" value="SHK69900.1"/>
    <property type="molecule type" value="Genomic_DNA"/>
</dbReference>
<evidence type="ECO:0000256" key="1">
    <source>
        <dbReference type="ARBA" id="ARBA00022603"/>
    </source>
</evidence>
<evidence type="ECO:0000256" key="4">
    <source>
        <dbReference type="ARBA" id="ARBA00022884"/>
    </source>
</evidence>
<feature type="active site" description="Nucleophile" evidence="5">
    <location>
        <position position="368"/>
    </location>
</feature>
<dbReference type="InterPro" id="IPR001678">
    <property type="entry name" value="MeTrfase_RsmB-F_NOP2_dom"/>
</dbReference>
<name>A0A1M6UL93_9BACT</name>
<dbReference type="GO" id="GO:0001510">
    <property type="term" value="P:RNA methylation"/>
    <property type="evidence" value="ECO:0007669"/>
    <property type="project" value="InterPro"/>
</dbReference>
<dbReference type="InterPro" id="IPR023267">
    <property type="entry name" value="RCMT"/>
</dbReference>
<dbReference type="SUPFAM" id="SSF53335">
    <property type="entry name" value="S-adenosyl-L-methionine-dependent methyltransferases"/>
    <property type="match status" value="1"/>
</dbReference>
<organism evidence="7 8">
    <name type="scientific">Rhodothermus profundi</name>
    <dbReference type="NCBI Taxonomy" id="633813"/>
    <lineage>
        <taxon>Bacteria</taxon>
        <taxon>Pseudomonadati</taxon>
        <taxon>Rhodothermota</taxon>
        <taxon>Rhodothermia</taxon>
        <taxon>Rhodothermales</taxon>
        <taxon>Rhodothermaceae</taxon>
        <taxon>Rhodothermus</taxon>
    </lineage>
</organism>
<dbReference type="AlphaFoldDB" id="A0A1M6UL93"/>
<comment type="caution">
    <text evidence="5">Lacks conserved residue(s) required for the propagation of feature annotation.</text>
</comment>
<comment type="similarity">
    <text evidence="5">Belongs to the class I-like SAM-binding methyltransferase superfamily. RsmB/NOP family.</text>
</comment>
<dbReference type="Gene3D" id="3.30.70.1170">
    <property type="entry name" value="Sun protein, domain 3"/>
    <property type="match status" value="1"/>
</dbReference>
<dbReference type="CDD" id="cd02440">
    <property type="entry name" value="AdoMet_MTases"/>
    <property type="match status" value="1"/>
</dbReference>
<dbReference type="PRINTS" id="PR02008">
    <property type="entry name" value="RCMTFAMILY"/>
</dbReference>
<gene>
    <name evidence="7" type="ORF">SAMN04488087_1757</name>
</gene>
<feature type="binding site" evidence="5">
    <location>
        <position position="268"/>
    </location>
    <ligand>
        <name>S-adenosyl-L-methionine</name>
        <dbReference type="ChEBI" id="CHEBI:59789"/>
    </ligand>
</feature>
<sequence length="434" mass="48567">MSTTTLLRVYPVWIEAVGTVLQEIFRSPLPADTILQQFFRKHRKMGKRDRAFVAETVYGMLRHYRRLAYAARRRADDLRFLTLLYLKVFGFGAASLDLPVRPSEQGALEASVQRFQHPSLPDDPVAALGLCYSLPDWLIAAWLDTLPREAVEARCAALKAPAPLTIRVNTLKTDRETVRQRLRAEGFPSRPTPYSPVGLILEEKAFIFRTRAFQEGLFEVQDEGSQLISFLTEAQPGQVVVDGCAGGGGKTLHLAALMQGKGRLYAFDIHKARLQELRPRARRADVHNIRLHVLPHNRASIVRRLYGKADVVLVDAPCSGTGVLRRNPDAAWKMTPARVTALVEQQRQILDAYAPLVRPGGRLVYATCSLLPAENEQQVHAFLERHPDFVLAPATDVLSRQGIVLPHQRDAFLRVEPATHGTDGFFAAVLLRRS</sequence>
<dbReference type="GO" id="GO:0003723">
    <property type="term" value="F:RNA binding"/>
    <property type="evidence" value="ECO:0007669"/>
    <property type="project" value="UniProtKB-UniRule"/>
</dbReference>
<keyword evidence="4 5" id="KW-0694">RNA-binding</keyword>
<dbReference type="PANTHER" id="PTHR22807:SF53">
    <property type="entry name" value="RIBOSOMAL RNA SMALL SUBUNIT METHYLTRANSFERASE B-RELATED"/>
    <property type="match status" value="1"/>
</dbReference>